<evidence type="ECO:0000313" key="10">
    <source>
        <dbReference type="Proteomes" id="UP001499884"/>
    </source>
</evidence>
<feature type="transmembrane region" description="Helical" evidence="7">
    <location>
        <begin position="62"/>
        <end position="83"/>
    </location>
</feature>
<dbReference type="EMBL" id="BAABEP010000013">
    <property type="protein sequence ID" value="GAA3726362.1"/>
    <property type="molecule type" value="Genomic_DNA"/>
</dbReference>
<gene>
    <name evidence="9" type="ORF">GCM10023082_25430</name>
</gene>
<accession>A0ABP7EZR3</accession>
<dbReference type="PANTHER" id="PTHR32322:SF2">
    <property type="entry name" value="EAMA DOMAIN-CONTAINING PROTEIN"/>
    <property type="match status" value="1"/>
</dbReference>
<dbReference type="Pfam" id="PF00892">
    <property type="entry name" value="EamA"/>
    <property type="match status" value="2"/>
</dbReference>
<evidence type="ECO:0000256" key="3">
    <source>
        <dbReference type="ARBA" id="ARBA00022692"/>
    </source>
</evidence>
<keyword evidence="4 7" id="KW-1133">Transmembrane helix</keyword>
<feature type="transmembrane region" description="Helical" evidence="7">
    <location>
        <begin position="190"/>
        <end position="209"/>
    </location>
</feature>
<feature type="transmembrane region" description="Helical" evidence="7">
    <location>
        <begin position="95"/>
        <end position="114"/>
    </location>
</feature>
<evidence type="ECO:0000256" key="1">
    <source>
        <dbReference type="ARBA" id="ARBA00004141"/>
    </source>
</evidence>
<comment type="similarity">
    <text evidence="2">Belongs to the EamA transporter family.</text>
</comment>
<evidence type="ECO:0000256" key="6">
    <source>
        <dbReference type="SAM" id="MobiDB-lite"/>
    </source>
</evidence>
<dbReference type="InterPro" id="IPR037185">
    <property type="entry name" value="EmrE-like"/>
</dbReference>
<feature type="domain" description="EamA" evidence="8">
    <location>
        <begin position="61"/>
        <end position="207"/>
    </location>
</feature>
<keyword evidence="5 7" id="KW-0472">Membrane</keyword>
<protein>
    <recommendedName>
        <fullName evidence="8">EamA domain-containing protein</fullName>
    </recommendedName>
</protein>
<evidence type="ECO:0000256" key="7">
    <source>
        <dbReference type="SAM" id="Phobius"/>
    </source>
</evidence>
<evidence type="ECO:0000313" key="9">
    <source>
        <dbReference type="EMBL" id="GAA3726362.1"/>
    </source>
</evidence>
<dbReference type="SUPFAM" id="SSF103481">
    <property type="entry name" value="Multidrug resistance efflux transporter EmrE"/>
    <property type="match status" value="2"/>
</dbReference>
<feature type="transmembrane region" description="Helical" evidence="7">
    <location>
        <begin position="161"/>
        <end position="183"/>
    </location>
</feature>
<dbReference type="InterPro" id="IPR050638">
    <property type="entry name" value="AA-Vitamin_Transporters"/>
</dbReference>
<dbReference type="PANTHER" id="PTHR32322">
    <property type="entry name" value="INNER MEMBRANE TRANSPORTER"/>
    <property type="match status" value="1"/>
</dbReference>
<feature type="transmembrane region" description="Helical" evidence="7">
    <location>
        <begin position="221"/>
        <end position="240"/>
    </location>
</feature>
<feature type="region of interest" description="Disordered" evidence="6">
    <location>
        <begin position="1"/>
        <end position="20"/>
    </location>
</feature>
<keyword evidence="10" id="KW-1185">Reference proteome</keyword>
<comment type="caution">
    <text evidence="9">The sequence shown here is derived from an EMBL/GenBank/DDBJ whole genome shotgun (WGS) entry which is preliminary data.</text>
</comment>
<feature type="transmembrane region" description="Helical" evidence="7">
    <location>
        <begin position="252"/>
        <end position="273"/>
    </location>
</feature>
<evidence type="ECO:0000259" key="8">
    <source>
        <dbReference type="Pfam" id="PF00892"/>
    </source>
</evidence>
<feature type="domain" description="EamA" evidence="8">
    <location>
        <begin position="222"/>
        <end position="361"/>
    </location>
</feature>
<feature type="transmembrane region" description="Helical" evidence="7">
    <location>
        <begin position="135"/>
        <end position="155"/>
    </location>
</feature>
<name>A0ABP7EZR3_9ACTN</name>
<evidence type="ECO:0000256" key="2">
    <source>
        <dbReference type="ARBA" id="ARBA00007362"/>
    </source>
</evidence>
<proteinExistence type="inferred from homology"/>
<comment type="subcellular location">
    <subcellularLocation>
        <location evidence="1">Membrane</location>
        <topology evidence="1">Multi-pass membrane protein</topology>
    </subcellularLocation>
</comment>
<evidence type="ECO:0000256" key="4">
    <source>
        <dbReference type="ARBA" id="ARBA00022989"/>
    </source>
</evidence>
<organism evidence="9 10">
    <name type="scientific">Streptomyces tremellae</name>
    <dbReference type="NCBI Taxonomy" id="1124239"/>
    <lineage>
        <taxon>Bacteria</taxon>
        <taxon>Bacillati</taxon>
        <taxon>Actinomycetota</taxon>
        <taxon>Actinomycetes</taxon>
        <taxon>Kitasatosporales</taxon>
        <taxon>Streptomycetaceae</taxon>
        <taxon>Streptomyces</taxon>
    </lineage>
</organism>
<dbReference type="Proteomes" id="UP001499884">
    <property type="component" value="Unassembled WGS sequence"/>
</dbReference>
<sequence length="379" mass="37190">MSSSSRPSESSSTASSSLPAYPAAASSAPAASAAAVPLSPLVAPAAAPLPPRSGGALSVGRGLLFLTVAGLAWGTAGAAGTLVYRVSDLSPFALSFWRCAGGLVLLLGALALRGRRRGTPGAAPSGAAVPARRRVLRIAGSGIAFTVFQTAYFASVHSTGLAVGTVVTLGAGPVFIALGARVLMGERLGAGGLLAVAGALAGLGVLTLGGDGTGSAAVRPAGVGLAVLSAAGYAAMTLLTRWLGREGSRSDATATTAWACAIGVVALLPFALVSGEGALPHTARPSEVVWLLVYVAAVPTALAYVLYFAGAAVVRAATVSVVMLLEPVSAAVIAVALLGERLTAATVAGTLLLLTAVVCLTAAEARAARRRRRAPVAAG</sequence>
<feature type="transmembrane region" description="Helical" evidence="7">
    <location>
        <begin position="288"/>
        <end position="309"/>
    </location>
</feature>
<feature type="transmembrane region" description="Helical" evidence="7">
    <location>
        <begin position="344"/>
        <end position="363"/>
    </location>
</feature>
<dbReference type="InterPro" id="IPR000620">
    <property type="entry name" value="EamA_dom"/>
</dbReference>
<feature type="transmembrane region" description="Helical" evidence="7">
    <location>
        <begin position="316"/>
        <end position="338"/>
    </location>
</feature>
<reference evidence="10" key="1">
    <citation type="journal article" date="2019" name="Int. J. Syst. Evol. Microbiol.">
        <title>The Global Catalogue of Microorganisms (GCM) 10K type strain sequencing project: providing services to taxonomists for standard genome sequencing and annotation.</title>
        <authorList>
            <consortium name="The Broad Institute Genomics Platform"/>
            <consortium name="The Broad Institute Genome Sequencing Center for Infectious Disease"/>
            <person name="Wu L."/>
            <person name="Ma J."/>
        </authorList>
    </citation>
    <scope>NUCLEOTIDE SEQUENCE [LARGE SCALE GENOMIC DNA]</scope>
    <source>
        <strain evidence="10">JCM 30846</strain>
    </source>
</reference>
<evidence type="ECO:0000256" key="5">
    <source>
        <dbReference type="ARBA" id="ARBA00023136"/>
    </source>
</evidence>
<keyword evidence="3 7" id="KW-0812">Transmembrane</keyword>